<keyword evidence="10" id="KW-0508">mRNA splicing</keyword>
<keyword evidence="11" id="KW-0539">Nucleus</keyword>
<dbReference type="InterPro" id="IPR011990">
    <property type="entry name" value="TPR-like_helical_dom_sf"/>
</dbReference>
<feature type="domain" description="RRM" evidence="16">
    <location>
        <begin position="673"/>
        <end position="751"/>
    </location>
</feature>
<feature type="compositionally biased region" description="Acidic residues" evidence="15">
    <location>
        <begin position="11"/>
        <end position="51"/>
    </location>
</feature>
<evidence type="ECO:0000256" key="13">
    <source>
        <dbReference type="ARBA" id="ARBA00093649"/>
    </source>
</evidence>
<gene>
    <name evidence="18" type="primary">sart3</name>
</gene>
<dbReference type="SMART" id="SM00360">
    <property type="entry name" value="RRM"/>
    <property type="match status" value="2"/>
</dbReference>
<keyword evidence="9" id="KW-0175">Coiled coil</keyword>
<feature type="compositionally biased region" description="Polar residues" evidence="15">
    <location>
        <begin position="1"/>
        <end position="10"/>
    </location>
</feature>
<dbReference type="InterPro" id="IPR000504">
    <property type="entry name" value="RRM_dom"/>
</dbReference>
<reference evidence="18" key="1">
    <citation type="submission" date="2025-08" db="UniProtKB">
        <authorList>
            <consortium name="RefSeq"/>
        </authorList>
    </citation>
    <scope>IDENTIFICATION</scope>
</reference>
<dbReference type="InterPro" id="IPR012677">
    <property type="entry name" value="Nucleotide-bd_a/b_plait_sf"/>
</dbReference>
<dbReference type="FunFam" id="3.30.70.330:FF:000229">
    <property type="entry name" value="Squamous cell carcinoma antigen recognized by T-cells 3"/>
    <property type="match status" value="1"/>
</dbReference>
<evidence type="ECO:0000259" key="16">
    <source>
        <dbReference type="PROSITE" id="PS50102"/>
    </source>
</evidence>
<evidence type="ECO:0000256" key="14">
    <source>
        <dbReference type="PROSITE-ProRule" id="PRU00176"/>
    </source>
</evidence>
<dbReference type="InterPro" id="IPR035979">
    <property type="entry name" value="RBD_domain_sf"/>
</dbReference>
<dbReference type="GO" id="GO:0016607">
    <property type="term" value="C:nuclear speck"/>
    <property type="evidence" value="ECO:0007669"/>
    <property type="project" value="UniProtKB-SubCell"/>
</dbReference>
<dbReference type="Pfam" id="PF23240">
    <property type="entry name" value="HAT_PRP39_N"/>
    <property type="match status" value="1"/>
</dbReference>
<dbReference type="FunCoup" id="A0A6P7IZ11">
    <property type="interactions" value="1911"/>
</dbReference>
<evidence type="ECO:0000256" key="6">
    <source>
        <dbReference type="ARBA" id="ARBA00022664"/>
    </source>
</evidence>
<dbReference type="SUPFAM" id="SSF54928">
    <property type="entry name" value="RNA-binding domain, RBD"/>
    <property type="match status" value="2"/>
</dbReference>
<feature type="region of interest" description="Disordered" evidence="15">
    <location>
        <begin position="1"/>
        <end position="54"/>
    </location>
</feature>
<dbReference type="FunFam" id="1.25.40.10:FF:000081">
    <property type="entry name" value="squamous cell carcinoma antigen recognized by T-cells 3"/>
    <property type="match status" value="1"/>
</dbReference>
<accession>A0A6P7IZ11</accession>
<dbReference type="InterPro" id="IPR003107">
    <property type="entry name" value="HAT"/>
</dbReference>
<dbReference type="CTD" id="9733"/>
<dbReference type="Proteomes" id="UP000515145">
    <property type="component" value="Chromosome 9"/>
</dbReference>
<feature type="region of interest" description="Disordered" evidence="15">
    <location>
        <begin position="843"/>
        <end position="865"/>
    </location>
</feature>
<evidence type="ECO:0000313" key="17">
    <source>
        <dbReference type="Proteomes" id="UP000515145"/>
    </source>
</evidence>
<evidence type="ECO:0000256" key="7">
    <source>
        <dbReference type="ARBA" id="ARBA00022737"/>
    </source>
</evidence>
<feature type="region of interest" description="Disordered" evidence="15">
    <location>
        <begin position="556"/>
        <end position="624"/>
    </location>
</feature>
<dbReference type="GO" id="GO:0006397">
    <property type="term" value="P:mRNA processing"/>
    <property type="evidence" value="ECO:0007669"/>
    <property type="project" value="UniProtKB-KW"/>
</dbReference>
<keyword evidence="5" id="KW-0963">Cytoplasm</keyword>
<organism evidence="17 18">
    <name type="scientific">Parambassis ranga</name>
    <name type="common">Indian glassy fish</name>
    <dbReference type="NCBI Taxonomy" id="210632"/>
    <lineage>
        <taxon>Eukaryota</taxon>
        <taxon>Metazoa</taxon>
        <taxon>Chordata</taxon>
        <taxon>Craniata</taxon>
        <taxon>Vertebrata</taxon>
        <taxon>Euteleostomi</taxon>
        <taxon>Actinopterygii</taxon>
        <taxon>Neopterygii</taxon>
        <taxon>Teleostei</taxon>
        <taxon>Neoteleostei</taxon>
        <taxon>Acanthomorphata</taxon>
        <taxon>Ovalentaria</taxon>
        <taxon>Ambassidae</taxon>
        <taxon>Parambassis</taxon>
    </lineage>
</organism>
<evidence type="ECO:0000256" key="3">
    <source>
        <dbReference type="ARBA" id="ARBA00004496"/>
    </source>
</evidence>
<dbReference type="GO" id="GO:0005737">
    <property type="term" value="C:cytoplasm"/>
    <property type="evidence" value="ECO:0007669"/>
    <property type="project" value="UniProtKB-SubCell"/>
</dbReference>
<dbReference type="InterPro" id="IPR034218">
    <property type="entry name" value="SART3_RRM2"/>
</dbReference>
<dbReference type="FunFam" id="3.30.70.330:FF:000271">
    <property type="entry name" value="squamous cell carcinoma antigen recognized by T-cells 3"/>
    <property type="match status" value="1"/>
</dbReference>
<evidence type="ECO:0000256" key="10">
    <source>
        <dbReference type="ARBA" id="ARBA00023187"/>
    </source>
</evidence>
<sequence length="935" mass="107261">MAASEQTQLQDMEEEDAGMEEREMESDEEEGMGVENSDHDEDDSSEDEKENEAEIQRLEEQLSINAFDYNCHVDLIKLLKQEGELFRLRKARQKMSELFPLTEEIWLDWLKDEIRVTDEESNREKVYELFERAVKDYICPDIWLEYAQYSIGGMGSPGGIDKVRSIFERAVTAVGLHMTKGQTVWEAYREYENAILSTVQPPPGRIPSREEQELLKAQLERIHTLFRRQLAVPLMDIEATYAEYKEWSEHGVPDTVTQQYKKAVQQMEKCKPFEEALMVAEPPKLAEYQAYLDFEVKEGDPARIQITFERTLAENCLVPDMWAKYTTYLDRQLKIKDLVLSTHERAVRNCPWTMGLWKSYLLALERHGADHQTVSDVFEKALNAGFIQATDYVEIWQAYLDYLRRRVDFSKESSKELEELRGAFARSLDYMKQDVEERFGESGDPSCTIMQIWARIEALHCKNMQKARELWDNIMTKGNAKYANMWLEYCNLERSYGDPIHCRKALHRAVQCTSDYPEHVSEVLLTFERVEGSLEDWDVAVQKTETRLNRLNEQRAKAAEKEANMARQEEERAEQRRKTKADKKAQKKVQKGTQAGEKRKAEQDDYQDEWNEDSAPKRQRGNGDHISEEYMETETGLFGKNAPPGYKAAPAVSKRTALQRQEDDKPELRNDNSSVFISNLGYTLEEPEAKLRLLFETCGPIKQIRLVSSNKGTFKGYGYVQFESPVSVQEALKLDRREVEGRPMFVSPCVDKNKNPDFKVFKYNTSMEKHKIFISGLPFSCTKEQLEEICKGYGTIKDVRLVTYRSGKPKGLAYVEFADETEASQAVLKMDGLDVQGNNISVAISNPPRRNAMDKPGSSRPGSEMMHRQVYGSRGRGRTQLSLLPRSLHKQAAVSKVENGTTAAGTPVTDSAAVTAAGEPKTLSNSDFARMLLNK</sequence>
<comment type="subcellular location">
    <subcellularLocation>
        <location evidence="3">Cytoplasm</location>
    </subcellularLocation>
    <subcellularLocation>
        <location evidence="1">Nucleus speckle</location>
    </subcellularLocation>
    <subcellularLocation>
        <location evidence="2">Nucleus</location>
        <location evidence="2">Cajal body</location>
    </subcellularLocation>
    <subcellularLocation>
        <location evidence="4">Nucleus</location>
        <location evidence="4">Nucleoplasm</location>
    </subcellularLocation>
</comment>
<keyword evidence="7" id="KW-0677">Repeat</keyword>
<dbReference type="GO" id="GO:0003723">
    <property type="term" value="F:RNA binding"/>
    <property type="evidence" value="ECO:0007669"/>
    <property type="project" value="UniProtKB-UniRule"/>
</dbReference>
<evidence type="ECO:0000256" key="1">
    <source>
        <dbReference type="ARBA" id="ARBA00004324"/>
    </source>
</evidence>
<dbReference type="Gene3D" id="3.30.70.330">
    <property type="match status" value="2"/>
</dbReference>
<dbReference type="InParanoid" id="A0A6P7IZ11"/>
<dbReference type="GO" id="GO:0008380">
    <property type="term" value="P:RNA splicing"/>
    <property type="evidence" value="ECO:0007669"/>
    <property type="project" value="UniProtKB-KW"/>
</dbReference>
<dbReference type="OrthoDB" id="360390at2759"/>
<dbReference type="Pfam" id="PF23241">
    <property type="entry name" value="HAT_PRP39_C"/>
    <property type="match status" value="1"/>
</dbReference>
<dbReference type="Gene3D" id="1.25.40.10">
    <property type="entry name" value="Tetratricopeptide repeat domain"/>
    <property type="match status" value="2"/>
</dbReference>
<dbReference type="GO" id="GO:0015030">
    <property type="term" value="C:Cajal body"/>
    <property type="evidence" value="ECO:0007669"/>
    <property type="project" value="UniProtKB-SubCell"/>
</dbReference>
<evidence type="ECO:0000256" key="4">
    <source>
        <dbReference type="ARBA" id="ARBA00004642"/>
    </source>
</evidence>
<dbReference type="CDD" id="cd12391">
    <property type="entry name" value="RRM1_SART3"/>
    <property type="match status" value="1"/>
</dbReference>
<proteinExistence type="predicted"/>
<dbReference type="Pfam" id="PF16605">
    <property type="entry name" value="LSM_int_assoc"/>
    <property type="match status" value="1"/>
</dbReference>
<dbReference type="GeneID" id="114441039"/>
<dbReference type="PANTHER" id="PTHR17204:SF25">
    <property type="entry name" value="RRM DOMAIN-CONTAINING PROTEIN"/>
    <property type="match status" value="1"/>
</dbReference>
<evidence type="ECO:0000313" key="18">
    <source>
        <dbReference type="RefSeq" id="XP_028269583.1"/>
    </source>
</evidence>
<evidence type="ECO:0000256" key="8">
    <source>
        <dbReference type="ARBA" id="ARBA00022884"/>
    </source>
</evidence>
<evidence type="ECO:0000256" key="12">
    <source>
        <dbReference type="ARBA" id="ARBA00093603"/>
    </source>
</evidence>
<evidence type="ECO:0000256" key="15">
    <source>
        <dbReference type="SAM" id="MobiDB-lite"/>
    </source>
</evidence>
<feature type="compositionally biased region" description="Basic and acidic residues" evidence="15">
    <location>
        <begin position="556"/>
        <end position="576"/>
    </location>
</feature>
<evidence type="ECO:0000256" key="11">
    <source>
        <dbReference type="ARBA" id="ARBA00023242"/>
    </source>
</evidence>
<dbReference type="RefSeq" id="XP_028269583.1">
    <property type="nucleotide sequence ID" value="XM_028413782.1"/>
</dbReference>
<keyword evidence="6" id="KW-0507">mRNA processing</keyword>
<dbReference type="CDD" id="cd12392">
    <property type="entry name" value="RRM2_SART3"/>
    <property type="match status" value="1"/>
</dbReference>
<dbReference type="FunFam" id="1.25.40.10:FF:000098">
    <property type="entry name" value="Squamous cell carcinoma antigen recognized by T-cells 3"/>
    <property type="match status" value="1"/>
</dbReference>
<feature type="domain" description="RRM" evidence="16">
    <location>
        <begin position="770"/>
        <end position="847"/>
    </location>
</feature>
<protein>
    <recommendedName>
        <fullName evidence="12">Spliceosome associated factor 3, U4/U6 recycling protein</fullName>
    </recommendedName>
    <alternativeName>
        <fullName evidence="13">Squamous cell carcinoma antigen recognized by T-cells 3</fullName>
    </alternativeName>
</protein>
<dbReference type="AlphaFoldDB" id="A0A6P7IZ11"/>
<dbReference type="InterPro" id="IPR059164">
    <property type="entry name" value="HAT_PRP39_C"/>
</dbReference>
<evidence type="ECO:0000256" key="2">
    <source>
        <dbReference type="ARBA" id="ARBA00004408"/>
    </source>
</evidence>
<dbReference type="SUPFAM" id="SSF48452">
    <property type="entry name" value="TPR-like"/>
    <property type="match status" value="1"/>
</dbReference>
<dbReference type="PROSITE" id="PS50102">
    <property type="entry name" value="RRM"/>
    <property type="match status" value="2"/>
</dbReference>
<evidence type="ECO:0000256" key="9">
    <source>
        <dbReference type="ARBA" id="ARBA00023054"/>
    </source>
</evidence>
<dbReference type="InterPro" id="IPR034217">
    <property type="entry name" value="SART3_RRM1"/>
</dbReference>
<keyword evidence="8 14" id="KW-0694">RNA-binding</keyword>
<dbReference type="PANTHER" id="PTHR17204">
    <property type="entry name" value="PRE-MRNA PROCESSING PROTEIN PRP39-RELATED"/>
    <property type="match status" value="1"/>
</dbReference>
<feature type="compositionally biased region" description="Basic residues" evidence="15">
    <location>
        <begin position="577"/>
        <end position="590"/>
    </location>
</feature>
<keyword evidence="17" id="KW-1185">Reference proteome</keyword>
<name>A0A6P7IZ11_9TELE</name>
<dbReference type="SMART" id="SM00386">
    <property type="entry name" value="HAT"/>
    <property type="match status" value="7"/>
</dbReference>
<dbReference type="Pfam" id="PF00076">
    <property type="entry name" value="RRM_1"/>
    <property type="match status" value="2"/>
</dbReference>
<evidence type="ECO:0000256" key="5">
    <source>
        <dbReference type="ARBA" id="ARBA00022490"/>
    </source>
</evidence>